<accession>A0A8C5QXU2</accession>
<proteinExistence type="predicted"/>
<dbReference type="PROSITE" id="PS50835">
    <property type="entry name" value="IG_LIKE"/>
    <property type="match status" value="1"/>
</dbReference>
<evidence type="ECO:0000313" key="3">
    <source>
        <dbReference type="Proteomes" id="UP000694569"/>
    </source>
</evidence>
<reference evidence="2" key="2">
    <citation type="submission" date="2025-09" db="UniProtKB">
        <authorList>
            <consortium name="Ensembl"/>
        </authorList>
    </citation>
    <scope>IDENTIFICATION</scope>
</reference>
<dbReference type="AlphaFoldDB" id="A0A8C5QXU2"/>
<keyword evidence="3" id="KW-1185">Reference proteome</keyword>
<evidence type="ECO:0000259" key="1">
    <source>
        <dbReference type="PROSITE" id="PS50835"/>
    </source>
</evidence>
<organism evidence="2 3">
    <name type="scientific">Leptobrachium leishanense</name>
    <name type="common">Leishan spiny toad</name>
    <dbReference type="NCBI Taxonomy" id="445787"/>
    <lineage>
        <taxon>Eukaryota</taxon>
        <taxon>Metazoa</taxon>
        <taxon>Chordata</taxon>
        <taxon>Craniata</taxon>
        <taxon>Vertebrata</taxon>
        <taxon>Euteleostomi</taxon>
        <taxon>Amphibia</taxon>
        <taxon>Batrachia</taxon>
        <taxon>Anura</taxon>
        <taxon>Pelobatoidea</taxon>
        <taxon>Megophryidae</taxon>
        <taxon>Leptobrachium</taxon>
    </lineage>
</organism>
<dbReference type="InterPro" id="IPR013783">
    <property type="entry name" value="Ig-like_fold"/>
</dbReference>
<dbReference type="Proteomes" id="UP000694569">
    <property type="component" value="Unplaced"/>
</dbReference>
<dbReference type="InterPro" id="IPR007110">
    <property type="entry name" value="Ig-like_dom"/>
</dbReference>
<evidence type="ECO:0000313" key="2">
    <source>
        <dbReference type="Ensembl" id="ENSLLEP00000043246.1"/>
    </source>
</evidence>
<feature type="domain" description="Ig-like" evidence="1">
    <location>
        <begin position="23"/>
        <end position="119"/>
    </location>
</feature>
<dbReference type="Ensembl" id="ENSLLET00000044966.1">
    <property type="protein sequence ID" value="ENSLLEP00000043246.1"/>
    <property type="gene ID" value="ENSLLEG00000027511.1"/>
</dbReference>
<sequence>FISDFTGRFKLNDIKGPEKLIGGEEVVLFCIGSNCVENTQVTWLKQRGRDEPEIIRPSSRQVKEEEALLGRSYEICDNREGFRSYSSRLRFIFSLKKHKGVKFICRFTSDNETQEKHFRCKPVYAKPRLVDRVKPSLCVSGEILYSLRLDGFYPRDIQILWTCVTGERQEILSSEEQLVQHSPLTFSVCSEARISEKVLKDPTCKVRVTWEHGSMDRPQSREMSILDPGEVTVTWTLFTFILRVSQHYNPNAVTRMIHVLCRKMIDLNRMADRYR</sequence>
<protein>
    <recommendedName>
        <fullName evidence="1">Ig-like domain-containing protein</fullName>
    </recommendedName>
</protein>
<name>A0A8C5QXU2_9ANUR</name>
<dbReference type="FunFam" id="2.60.40.10:FF:001931">
    <property type="entry name" value="Uncharacterized LOC100216153"/>
    <property type="match status" value="1"/>
</dbReference>
<dbReference type="OrthoDB" id="10043043at2759"/>
<reference evidence="2" key="1">
    <citation type="submission" date="2025-08" db="UniProtKB">
        <authorList>
            <consortium name="Ensembl"/>
        </authorList>
    </citation>
    <scope>IDENTIFICATION</scope>
</reference>
<dbReference type="Gene3D" id="2.60.40.10">
    <property type="entry name" value="Immunoglobulins"/>
    <property type="match status" value="2"/>
</dbReference>